<dbReference type="Proteomes" id="UP000321938">
    <property type="component" value="Unassembled WGS sequence"/>
</dbReference>
<sequence length="364" mass="40700">MKNVFSIILMALIMMSCNKEEKVFKPRTFKYVDVETIFKDSTASIRAIDFDEDYLYYGSSNHIGKRALNKELKFSLDDLKLSNGKNHFKNILNYEDKPLVFRAIENINGDLLAISISSPARLYKLSRKSQNPILVYEEDHEKAFYDSMEFWNDREGIAIGDQTDDCMSVIITRDGGNSWTKLPCDDLPKAKEGEAAFAASDTNIAIVGDKAWVATGGKASRIMFSPDKGKTWEVYETPIVQGLETTGMYSLDFYDDNNGFAIGGDYTKAADSLANKIRTKDGGKTWQLVAQNESPGYRSCVQYVPNSNAKALVAVGFNGIDFSNSAGASWTHLSDEGFYTIRFLNDSIAYAAGNRRIAKLTFRE</sequence>
<dbReference type="OrthoDB" id="9813892at2"/>
<comment type="caution">
    <text evidence="1">The sequence shown here is derived from an EMBL/GenBank/DDBJ whole genome shotgun (WGS) entry which is preliminary data.</text>
</comment>
<name>A0A5C7BBJ9_9FLAO</name>
<gene>
    <name evidence="1" type="ORF">ES692_01880</name>
</gene>
<dbReference type="RefSeq" id="WP_147230936.1">
    <property type="nucleotide sequence ID" value="NZ_VOSB01000002.1"/>
</dbReference>
<dbReference type="Gene3D" id="2.130.10.10">
    <property type="entry name" value="YVTN repeat-like/Quinoprotein amine dehydrogenase"/>
    <property type="match status" value="1"/>
</dbReference>
<dbReference type="SUPFAM" id="SSF110296">
    <property type="entry name" value="Oligoxyloglucan reducing end-specific cellobiohydrolase"/>
    <property type="match status" value="1"/>
</dbReference>
<protein>
    <submittedName>
        <fullName evidence="1">Oxidoreductase</fullName>
    </submittedName>
</protein>
<evidence type="ECO:0000313" key="2">
    <source>
        <dbReference type="Proteomes" id="UP000321938"/>
    </source>
</evidence>
<keyword evidence="2" id="KW-1185">Reference proteome</keyword>
<dbReference type="InterPro" id="IPR015943">
    <property type="entry name" value="WD40/YVTN_repeat-like_dom_sf"/>
</dbReference>
<evidence type="ECO:0000313" key="1">
    <source>
        <dbReference type="EMBL" id="TXE20034.1"/>
    </source>
</evidence>
<dbReference type="AlphaFoldDB" id="A0A5C7BBJ9"/>
<organism evidence="1 2">
    <name type="scientific">Psychroserpens burtonensis</name>
    <dbReference type="NCBI Taxonomy" id="49278"/>
    <lineage>
        <taxon>Bacteria</taxon>
        <taxon>Pseudomonadati</taxon>
        <taxon>Bacteroidota</taxon>
        <taxon>Flavobacteriia</taxon>
        <taxon>Flavobacteriales</taxon>
        <taxon>Flavobacteriaceae</taxon>
        <taxon>Psychroserpens</taxon>
    </lineage>
</organism>
<proteinExistence type="predicted"/>
<reference evidence="1 2" key="1">
    <citation type="submission" date="2019-08" db="EMBL/GenBank/DDBJ databases">
        <title>Genome of Psychroserpens burtonensis ACAM 167.</title>
        <authorList>
            <person name="Bowman J.P."/>
        </authorList>
    </citation>
    <scope>NUCLEOTIDE SEQUENCE [LARGE SCALE GENOMIC DNA]</scope>
    <source>
        <strain evidence="1 2">ACAM 167</strain>
    </source>
</reference>
<dbReference type="PANTHER" id="PTHR47199:SF2">
    <property type="entry name" value="PHOTOSYSTEM II STABILITY_ASSEMBLY FACTOR HCF136, CHLOROPLASTIC"/>
    <property type="match status" value="1"/>
</dbReference>
<dbReference type="EMBL" id="VOSB01000002">
    <property type="protein sequence ID" value="TXE20034.1"/>
    <property type="molecule type" value="Genomic_DNA"/>
</dbReference>
<dbReference type="PANTHER" id="PTHR47199">
    <property type="entry name" value="PHOTOSYSTEM II STABILITY/ASSEMBLY FACTOR HCF136, CHLOROPLASTIC"/>
    <property type="match status" value="1"/>
</dbReference>
<accession>A0A5C7BBJ9</accession>
<dbReference type="PROSITE" id="PS51257">
    <property type="entry name" value="PROKAR_LIPOPROTEIN"/>
    <property type="match status" value="1"/>
</dbReference>